<name>A4X7R9_SALTO</name>
<dbReference type="Proteomes" id="UP000000235">
    <property type="component" value="Chromosome"/>
</dbReference>
<feature type="region of interest" description="Disordered" evidence="1">
    <location>
        <begin position="1"/>
        <end position="21"/>
    </location>
</feature>
<accession>A4X7R9</accession>
<keyword evidence="3" id="KW-1185">Reference proteome</keyword>
<feature type="region of interest" description="Disordered" evidence="1">
    <location>
        <begin position="67"/>
        <end position="111"/>
    </location>
</feature>
<dbReference type="eggNOG" id="ENOG5031YPV">
    <property type="taxonomic scope" value="Bacteria"/>
</dbReference>
<protein>
    <submittedName>
        <fullName evidence="2">Uncharacterized protein</fullName>
    </submittedName>
</protein>
<gene>
    <name evidence="2" type="ordered locus">Strop_2473</name>
</gene>
<dbReference type="AlphaFoldDB" id="A4X7R9"/>
<organism evidence="2 3">
    <name type="scientific">Salinispora tropica (strain ATCC BAA-916 / DSM 44818 / JCM 13857 / NBRC 105044 / CNB-440)</name>
    <dbReference type="NCBI Taxonomy" id="369723"/>
    <lineage>
        <taxon>Bacteria</taxon>
        <taxon>Bacillati</taxon>
        <taxon>Actinomycetota</taxon>
        <taxon>Actinomycetes</taxon>
        <taxon>Micromonosporales</taxon>
        <taxon>Micromonosporaceae</taxon>
        <taxon>Salinispora</taxon>
    </lineage>
</organism>
<evidence type="ECO:0000313" key="3">
    <source>
        <dbReference type="Proteomes" id="UP000000235"/>
    </source>
</evidence>
<dbReference type="EMBL" id="CP000667">
    <property type="protein sequence ID" value="ABP54919.1"/>
    <property type="molecule type" value="Genomic_DNA"/>
</dbReference>
<reference evidence="3" key="1">
    <citation type="journal article" date="2007" name="Proc. Natl. Acad. Sci. U.S.A.">
        <title>Genome sequencing reveals complex secondary metabolome in the marine actinomycete Salinispora tropica.</title>
        <authorList>
            <person name="Udwary D.W."/>
            <person name="Zeigler L."/>
            <person name="Asolkar R.N."/>
            <person name="Singan V."/>
            <person name="Lapidus A."/>
            <person name="Fenical W."/>
            <person name="Jensen P.R."/>
            <person name="Moore B.S."/>
        </authorList>
    </citation>
    <scope>NUCLEOTIDE SEQUENCE [LARGE SCALE GENOMIC DNA]</scope>
    <source>
        <strain evidence="3">ATCC BAA-916 / DSM 44818 / CNB-440</strain>
    </source>
</reference>
<evidence type="ECO:0000256" key="1">
    <source>
        <dbReference type="SAM" id="MobiDB-lite"/>
    </source>
</evidence>
<proteinExistence type="predicted"/>
<dbReference type="RefSeq" id="WP_012013700.1">
    <property type="nucleotide sequence ID" value="NC_009380.1"/>
</dbReference>
<dbReference type="KEGG" id="stp:Strop_2473"/>
<dbReference type="HOGENOM" id="CLU_172589_0_0_11"/>
<sequence length="111" mass="11995">MSDTTHNRPAHGISRPDDVSDPLLWGLALNVADAHQPDAAGTDCVSLLCTGQGWPCTTWQSAQRALRVAQTPPGQRPADRPEGRTDEWSAFHTHPPRATAPEPQRRGDIAA</sequence>
<feature type="compositionally biased region" description="Basic and acidic residues" evidence="1">
    <location>
        <begin position="77"/>
        <end position="89"/>
    </location>
</feature>
<evidence type="ECO:0000313" key="2">
    <source>
        <dbReference type="EMBL" id="ABP54919.1"/>
    </source>
</evidence>
<dbReference type="PATRIC" id="fig|369723.5.peg.2549"/>